<dbReference type="InParanoid" id="A0A369J850"/>
<dbReference type="AlphaFoldDB" id="A0A369J850"/>
<evidence type="ECO:0000256" key="1">
    <source>
        <dbReference type="SAM" id="MobiDB-lite"/>
    </source>
</evidence>
<accession>A0A369J850</accession>
<reference evidence="2" key="1">
    <citation type="submission" date="2018-04" db="EMBL/GenBank/DDBJ databases">
        <title>Whole genome sequencing of Hypsizygus marmoreus.</title>
        <authorList>
            <person name="Choi I.-G."/>
            <person name="Min B."/>
            <person name="Kim J.-G."/>
            <person name="Kim S."/>
            <person name="Oh Y.-L."/>
            <person name="Kong W.-S."/>
            <person name="Park H."/>
            <person name="Jeong J."/>
            <person name="Song E.-S."/>
        </authorList>
    </citation>
    <scope>NUCLEOTIDE SEQUENCE [LARGE SCALE GENOMIC DNA]</scope>
    <source>
        <strain evidence="2">51987-8</strain>
    </source>
</reference>
<proteinExistence type="predicted"/>
<name>A0A369J850_HYPMA</name>
<sequence>MGRWTQYDEDAYGFPNGMRRTAYDADTKQYTYTTSGLNPPPSRWPYSYYSQPARLPPPKPIVREKQPKNEKSLPDAPPPLSPRTRSTEINKLLPILPPNFTIPTDAELEKYPRGSFAASWRKLSSLNIPSAVRSLRRAVCTPFIRKQPKRASPAKPRQKEPRNAPRHHVQPARAKRNRHSIMSHNRWRKVV</sequence>
<feature type="region of interest" description="Disordered" evidence="1">
    <location>
        <begin position="32"/>
        <end position="85"/>
    </location>
</feature>
<dbReference type="EMBL" id="LUEZ02000137">
    <property type="protein sequence ID" value="RDB15893.1"/>
    <property type="molecule type" value="Genomic_DNA"/>
</dbReference>
<evidence type="ECO:0000313" key="2">
    <source>
        <dbReference type="EMBL" id="RDB15893.1"/>
    </source>
</evidence>
<feature type="compositionally biased region" description="Basic and acidic residues" evidence="1">
    <location>
        <begin position="61"/>
        <end position="73"/>
    </location>
</feature>
<organism evidence="2 3">
    <name type="scientific">Hypsizygus marmoreus</name>
    <name type="common">White beech mushroom</name>
    <name type="synonym">Agaricus marmoreus</name>
    <dbReference type="NCBI Taxonomy" id="39966"/>
    <lineage>
        <taxon>Eukaryota</taxon>
        <taxon>Fungi</taxon>
        <taxon>Dikarya</taxon>
        <taxon>Basidiomycota</taxon>
        <taxon>Agaricomycotina</taxon>
        <taxon>Agaricomycetes</taxon>
        <taxon>Agaricomycetidae</taxon>
        <taxon>Agaricales</taxon>
        <taxon>Tricholomatineae</taxon>
        <taxon>Lyophyllaceae</taxon>
        <taxon>Hypsizygus</taxon>
    </lineage>
</organism>
<keyword evidence="3" id="KW-1185">Reference proteome</keyword>
<comment type="caution">
    <text evidence="2">The sequence shown here is derived from an EMBL/GenBank/DDBJ whole genome shotgun (WGS) entry which is preliminary data.</text>
</comment>
<dbReference type="Proteomes" id="UP000076154">
    <property type="component" value="Unassembled WGS sequence"/>
</dbReference>
<dbReference type="OrthoDB" id="2107166at2759"/>
<protein>
    <submittedName>
        <fullName evidence="2">Uncharacterized protein</fullName>
    </submittedName>
</protein>
<gene>
    <name evidence="2" type="ORF">Hypma_003541</name>
</gene>
<feature type="compositionally biased region" description="Basic residues" evidence="1">
    <location>
        <begin position="164"/>
        <end position="191"/>
    </location>
</feature>
<feature type="region of interest" description="Disordered" evidence="1">
    <location>
        <begin position="146"/>
        <end position="191"/>
    </location>
</feature>
<evidence type="ECO:0000313" key="3">
    <source>
        <dbReference type="Proteomes" id="UP000076154"/>
    </source>
</evidence>